<comment type="caution">
    <text evidence="4">The sequence shown here is derived from an EMBL/GenBank/DDBJ whole genome shotgun (WGS) entry which is preliminary data.</text>
</comment>
<feature type="domain" description="DUF7115" evidence="3">
    <location>
        <begin position="10"/>
        <end position="116"/>
    </location>
</feature>
<evidence type="ECO:0000313" key="5">
    <source>
        <dbReference type="Proteomes" id="UP000653099"/>
    </source>
</evidence>
<accession>A0A830EW23</accession>
<dbReference type="Pfam" id="PF23428">
    <property type="entry name" value="DUF7115"/>
    <property type="match status" value="1"/>
</dbReference>
<evidence type="ECO:0000256" key="2">
    <source>
        <dbReference type="SAM" id="MobiDB-lite"/>
    </source>
</evidence>
<feature type="compositionally biased region" description="Low complexity" evidence="2">
    <location>
        <begin position="364"/>
        <end position="378"/>
    </location>
</feature>
<dbReference type="EMBL" id="BMOC01000025">
    <property type="protein sequence ID" value="GGJ16183.1"/>
    <property type="molecule type" value="Genomic_DNA"/>
</dbReference>
<reference evidence="4" key="2">
    <citation type="submission" date="2020-09" db="EMBL/GenBank/DDBJ databases">
        <authorList>
            <person name="Sun Q."/>
            <person name="Ohkuma M."/>
        </authorList>
    </citation>
    <scope>NUCLEOTIDE SEQUENCE</scope>
    <source>
        <strain evidence="4">JCM 14359</strain>
    </source>
</reference>
<feature type="compositionally biased region" description="Polar residues" evidence="2">
    <location>
        <begin position="351"/>
        <end position="363"/>
    </location>
</feature>
<feature type="compositionally biased region" description="Low complexity" evidence="2">
    <location>
        <begin position="324"/>
        <end position="336"/>
    </location>
</feature>
<evidence type="ECO:0000313" key="4">
    <source>
        <dbReference type="EMBL" id="GGJ16183.1"/>
    </source>
</evidence>
<feature type="coiled-coil region" evidence="1">
    <location>
        <begin position="383"/>
        <end position="417"/>
    </location>
</feature>
<protein>
    <recommendedName>
        <fullName evidence="3">DUF7115 domain-containing protein</fullName>
    </recommendedName>
</protein>
<evidence type="ECO:0000259" key="3">
    <source>
        <dbReference type="Pfam" id="PF23428"/>
    </source>
</evidence>
<reference evidence="4" key="1">
    <citation type="journal article" date="2014" name="Int. J. Syst. Evol. Microbiol.">
        <title>Complete genome sequence of Corynebacterium casei LMG S-19264T (=DSM 44701T), isolated from a smear-ripened cheese.</title>
        <authorList>
            <consortium name="US DOE Joint Genome Institute (JGI-PGF)"/>
            <person name="Walter F."/>
            <person name="Albersmeier A."/>
            <person name="Kalinowski J."/>
            <person name="Ruckert C."/>
        </authorList>
    </citation>
    <scope>NUCLEOTIDE SEQUENCE</scope>
    <source>
        <strain evidence="4">JCM 14359</strain>
    </source>
</reference>
<sequence length="418" mass="44007">MTKRTENRLMSQPEIVQSGLGDETVVAHVDLGGEDELYVTPTRTLRYRAEGLLSNESVEEFSHGAERVSVSEGRRKSKVTLGYGLDGEQTVSLPTSRLEHALEPIIEGVLKHNGVLGQDESVAQLFRFSELTVVVAGERVVRHIGPGLWDQEFESYHYSDVRDLEFEDGSVNTSVVLTVGGQRERFKTPNEDARAVRAALESTLLAYRQVDSIEELRAAGASEGSGDPGSPEEVSFGDGPDPLFADPTEPDERPDNAARAPDDEPPNVGSAPNGGTAGDRTAEADASSLGIDEAVQSGTAGAADAATPAGPEPDAAGVPEPKGGSESASTTAESSARGGGEAGDSAPGPADTQNGETTGESSNAGFEGSGFEAAAPAADEQVLEEVAALREVVEQQNTELRSQRDLIEQLIEELRRGR</sequence>
<feature type="compositionally biased region" description="Low complexity" evidence="2">
    <location>
        <begin position="298"/>
        <end position="317"/>
    </location>
</feature>
<gene>
    <name evidence="4" type="ORF">GCM10008995_27510</name>
</gene>
<organism evidence="4 5">
    <name type="scientific">Halobellus salinus</name>
    <dbReference type="NCBI Taxonomy" id="931585"/>
    <lineage>
        <taxon>Archaea</taxon>
        <taxon>Methanobacteriati</taxon>
        <taxon>Methanobacteriota</taxon>
        <taxon>Stenosarchaea group</taxon>
        <taxon>Halobacteria</taxon>
        <taxon>Halobacteriales</taxon>
        <taxon>Haloferacaceae</taxon>
        <taxon>Halobellus</taxon>
    </lineage>
</organism>
<feature type="region of interest" description="Disordered" evidence="2">
    <location>
        <begin position="219"/>
        <end position="378"/>
    </location>
</feature>
<dbReference type="Proteomes" id="UP000653099">
    <property type="component" value="Unassembled WGS sequence"/>
</dbReference>
<feature type="compositionally biased region" description="Basic and acidic residues" evidence="2">
    <location>
        <begin position="250"/>
        <end position="262"/>
    </location>
</feature>
<name>A0A830EW23_9EURY</name>
<keyword evidence="5" id="KW-1185">Reference proteome</keyword>
<dbReference type="InterPro" id="IPR055539">
    <property type="entry name" value="DUF7115"/>
</dbReference>
<keyword evidence="1" id="KW-0175">Coiled coil</keyword>
<evidence type="ECO:0000256" key="1">
    <source>
        <dbReference type="SAM" id="Coils"/>
    </source>
</evidence>
<proteinExistence type="predicted"/>
<dbReference type="AlphaFoldDB" id="A0A830EW23"/>